<dbReference type="AlphaFoldDB" id="W2SF60"/>
<reference evidence="3" key="1">
    <citation type="journal article" date="2014" name="Nat. Genet.">
        <title>Genome of the human hookworm Necator americanus.</title>
        <authorList>
            <person name="Tang Y.T."/>
            <person name="Gao X."/>
            <person name="Rosa B.A."/>
            <person name="Abubucker S."/>
            <person name="Hallsworth-Pepin K."/>
            <person name="Martin J."/>
            <person name="Tyagi R."/>
            <person name="Heizer E."/>
            <person name="Zhang X."/>
            <person name="Bhonagiri-Palsikar V."/>
            <person name="Minx P."/>
            <person name="Warren W.C."/>
            <person name="Wang Q."/>
            <person name="Zhan B."/>
            <person name="Hotez P.J."/>
            <person name="Sternberg P.W."/>
            <person name="Dougall A."/>
            <person name="Gaze S.T."/>
            <person name="Mulvenna J."/>
            <person name="Sotillo J."/>
            <person name="Ranganathan S."/>
            <person name="Rabelo E.M."/>
            <person name="Wilson R.K."/>
            <person name="Felgner P.L."/>
            <person name="Bethony J."/>
            <person name="Hawdon J.M."/>
            <person name="Gasser R.B."/>
            <person name="Loukas A."/>
            <person name="Mitreva M."/>
        </authorList>
    </citation>
    <scope>NUCLEOTIDE SEQUENCE [LARGE SCALE GENOMIC DNA]</scope>
</reference>
<accession>W2SF60</accession>
<keyword evidence="3" id="KW-1185">Reference proteome</keyword>
<dbReference type="OrthoDB" id="10638223at2759"/>
<keyword evidence="1" id="KW-0812">Transmembrane</keyword>
<dbReference type="EMBL" id="KI669304">
    <property type="protein sequence ID" value="ETN68215.1"/>
    <property type="molecule type" value="Genomic_DNA"/>
</dbReference>
<evidence type="ECO:0000313" key="2">
    <source>
        <dbReference type="EMBL" id="ETN68215.1"/>
    </source>
</evidence>
<dbReference type="KEGG" id="nai:NECAME_05696"/>
<organism evidence="2 3">
    <name type="scientific">Necator americanus</name>
    <name type="common">Human hookworm</name>
    <dbReference type="NCBI Taxonomy" id="51031"/>
    <lineage>
        <taxon>Eukaryota</taxon>
        <taxon>Metazoa</taxon>
        <taxon>Ecdysozoa</taxon>
        <taxon>Nematoda</taxon>
        <taxon>Chromadorea</taxon>
        <taxon>Rhabditida</taxon>
        <taxon>Rhabditina</taxon>
        <taxon>Rhabditomorpha</taxon>
        <taxon>Strongyloidea</taxon>
        <taxon>Ancylostomatidae</taxon>
        <taxon>Bunostominae</taxon>
        <taxon>Necator</taxon>
    </lineage>
</organism>
<gene>
    <name evidence="2" type="ORF">NECAME_05696</name>
</gene>
<keyword evidence="1" id="KW-1133">Transmembrane helix</keyword>
<protein>
    <submittedName>
        <fullName evidence="2">Uncharacterized protein</fullName>
    </submittedName>
</protein>
<evidence type="ECO:0000256" key="1">
    <source>
        <dbReference type="SAM" id="Phobius"/>
    </source>
</evidence>
<proteinExistence type="predicted"/>
<evidence type="ECO:0000313" key="3">
    <source>
        <dbReference type="Proteomes" id="UP000053676"/>
    </source>
</evidence>
<sequence length="138" mass="15189">MGESLIETNNGHRGEVISNEQAILNNTVQEDMPMSLNVTSVDSFSFNMLGILCSGFLLLSFFVLIYCSCSIHQSASNGKFLDTSYRLFNEQKVHKAMVDCVTNEVFRSALGPKTCSPARMVSAFVPLVIVTILIRLSS</sequence>
<feature type="transmembrane region" description="Helical" evidence="1">
    <location>
        <begin position="44"/>
        <end position="67"/>
    </location>
</feature>
<keyword evidence="1" id="KW-0472">Membrane</keyword>
<dbReference type="Proteomes" id="UP000053676">
    <property type="component" value="Unassembled WGS sequence"/>
</dbReference>
<name>W2SF60_NECAM</name>